<sequence length="85" mass="9014">MCPAQGQSHIAINPPSLSDGGIPLHFVIVKTSASNTVDGARDRRSHAVTCCPPQPTHNPSQEEKLSVELQDGQTHGSRCLANTSK</sequence>
<accession>A0A7J6BK38</accession>
<dbReference type="Proteomes" id="UP000579812">
    <property type="component" value="Unassembled WGS sequence"/>
</dbReference>
<organism evidence="2 3">
    <name type="scientific">Onychostoma macrolepis</name>
    <dbReference type="NCBI Taxonomy" id="369639"/>
    <lineage>
        <taxon>Eukaryota</taxon>
        <taxon>Metazoa</taxon>
        <taxon>Chordata</taxon>
        <taxon>Craniata</taxon>
        <taxon>Vertebrata</taxon>
        <taxon>Euteleostomi</taxon>
        <taxon>Actinopterygii</taxon>
        <taxon>Neopterygii</taxon>
        <taxon>Teleostei</taxon>
        <taxon>Ostariophysi</taxon>
        <taxon>Cypriniformes</taxon>
        <taxon>Cyprinidae</taxon>
        <taxon>Acrossocheilinae</taxon>
        <taxon>Onychostoma</taxon>
    </lineage>
</organism>
<evidence type="ECO:0000313" key="3">
    <source>
        <dbReference type="Proteomes" id="UP000579812"/>
    </source>
</evidence>
<proteinExistence type="predicted"/>
<evidence type="ECO:0000256" key="1">
    <source>
        <dbReference type="SAM" id="MobiDB-lite"/>
    </source>
</evidence>
<name>A0A7J6BK38_9TELE</name>
<keyword evidence="3" id="KW-1185">Reference proteome</keyword>
<evidence type="ECO:0000313" key="2">
    <source>
        <dbReference type="EMBL" id="KAF4095296.1"/>
    </source>
</evidence>
<protein>
    <submittedName>
        <fullName evidence="2">Uncharacterized protein</fullName>
    </submittedName>
</protein>
<dbReference type="AlphaFoldDB" id="A0A7J6BK38"/>
<dbReference type="EMBL" id="JAAMOB010000025">
    <property type="protein sequence ID" value="KAF4095296.1"/>
    <property type="molecule type" value="Genomic_DNA"/>
</dbReference>
<comment type="caution">
    <text evidence="2">The sequence shown here is derived from an EMBL/GenBank/DDBJ whole genome shotgun (WGS) entry which is preliminary data.</text>
</comment>
<feature type="compositionally biased region" description="Polar residues" evidence="1">
    <location>
        <begin position="71"/>
        <end position="85"/>
    </location>
</feature>
<reference evidence="2 3" key="1">
    <citation type="submission" date="2020-04" db="EMBL/GenBank/DDBJ databases">
        <title>Chromosome-level genome assembly of a cyprinid fish Onychostoma macrolepis by integration of Nanopore Sequencing, Bionano and Hi-C technology.</title>
        <authorList>
            <person name="Wang D."/>
        </authorList>
    </citation>
    <scope>NUCLEOTIDE SEQUENCE [LARGE SCALE GENOMIC DNA]</scope>
    <source>
        <strain evidence="2">SWU-2019</strain>
        <tissue evidence="2">Muscle</tissue>
    </source>
</reference>
<gene>
    <name evidence="2" type="ORF">G5714_024374</name>
</gene>
<feature type="region of interest" description="Disordered" evidence="1">
    <location>
        <begin position="50"/>
        <end position="85"/>
    </location>
</feature>